<evidence type="ECO:0000313" key="5">
    <source>
        <dbReference type="Proteomes" id="UP000245768"/>
    </source>
</evidence>
<feature type="chain" id="PRO_5016237901" evidence="3">
    <location>
        <begin position="23"/>
        <end position="635"/>
    </location>
</feature>
<gene>
    <name evidence="4" type="ORF">FA10DRAFT_256139</name>
</gene>
<dbReference type="GeneID" id="37041712"/>
<dbReference type="GO" id="GO:0042578">
    <property type="term" value="F:phosphoric ester hydrolase activity"/>
    <property type="evidence" value="ECO:0007669"/>
    <property type="project" value="UniProtKB-ARBA"/>
</dbReference>
<protein>
    <submittedName>
        <fullName evidence="4">Putative phospholipase C</fullName>
    </submittedName>
</protein>
<dbReference type="Gene3D" id="3.40.720.10">
    <property type="entry name" value="Alkaline Phosphatase, subunit A"/>
    <property type="match status" value="2"/>
</dbReference>
<organism evidence="4 5">
    <name type="scientific">Acaromyces ingoldii</name>
    <dbReference type="NCBI Taxonomy" id="215250"/>
    <lineage>
        <taxon>Eukaryota</taxon>
        <taxon>Fungi</taxon>
        <taxon>Dikarya</taxon>
        <taxon>Basidiomycota</taxon>
        <taxon>Ustilaginomycotina</taxon>
        <taxon>Exobasidiomycetes</taxon>
        <taxon>Exobasidiales</taxon>
        <taxon>Cryptobasidiaceae</taxon>
        <taxon>Acaromyces</taxon>
    </lineage>
</organism>
<dbReference type="STRING" id="215250.A0A316YEG2"/>
<keyword evidence="1" id="KW-0378">Hydrolase</keyword>
<dbReference type="RefSeq" id="XP_025374780.1">
    <property type="nucleotide sequence ID" value="XM_025519796.1"/>
</dbReference>
<keyword evidence="5" id="KW-1185">Reference proteome</keyword>
<feature type="region of interest" description="Disordered" evidence="2">
    <location>
        <begin position="194"/>
        <end position="215"/>
    </location>
</feature>
<proteinExistence type="predicted"/>
<dbReference type="InParanoid" id="A0A316YEG2"/>
<feature type="signal peptide" evidence="3">
    <location>
        <begin position="1"/>
        <end position="22"/>
    </location>
</feature>
<name>A0A316YEG2_9BASI</name>
<dbReference type="PANTHER" id="PTHR31956:SF1">
    <property type="entry name" value="NON-SPECIFIC PHOSPHOLIPASE C1"/>
    <property type="match status" value="1"/>
</dbReference>
<accession>A0A316YEG2</accession>
<dbReference type="EMBL" id="KZ819640">
    <property type="protein sequence ID" value="PWN87582.1"/>
    <property type="molecule type" value="Genomic_DNA"/>
</dbReference>
<dbReference type="Proteomes" id="UP000245768">
    <property type="component" value="Unassembled WGS sequence"/>
</dbReference>
<dbReference type="AlphaFoldDB" id="A0A316YEG2"/>
<dbReference type="OrthoDB" id="5135119at2759"/>
<dbReference type="InterPro" id="IPR017850">
    <property type="entry name" value="Alkaline_phosphatase_core_sf"/>
</dbReference>
<evidence type="ECO:0000256" key="3">
    <source>
        <dbReference type="SAM" id="SignalP"/>
    </source>
</evidence>
<dbReference type="Pfam" id="PF04185">
    <property type="entry name" value="Phosphoesterase"/>
    <property type="match status" value="1"/>
</dbReference>
<keyword evidence="3" id="KW-0732">Signal</keyword>
<dbReference type="CDD" id="cd16014">
    <property type="entry name" value="PLC"/>
    <property type="match status" value="1"/>
</dbReference>
<evidence type="ECO:0000313" key="4">
    <source>
        <dbReference type="EMBL" id="PWN87582.1"/>
    </source>
</evidence>
<dbReference type="PANTHER" id="PTHR31956">
    <property type="entry name" value="NON-SPECIFIC PHOSPHOLIPASE C4-RELATED"/>
    <property type="match status" value="1"/>
</dbReference>
<evidence type="ECO:0000256" key="2">
    <source>
        <dbReference type="SAM" id="MobiDB-lite"/>
    </source>
</evidence>
<evidence type="ECO:0000256" key="1">
    <source>
        <dbReference type="ARBA" id="ARBA00022801"/>
    </source>
</evidence>
<dbReference type="InterPro" id="IPR007312">
    <property type="entry name" value="Phosphoesterase"/>
</dbReference>
<reference evidence="4 5" key="1">
    <citation type="journal article" date="2018" name="Mol. Biol. Evol.">
        <title>Broad Genomic Sampling Reveals a Smut Pathogenic Ancestry of the Fungal Clade Ustilaginomycotina.</title>
        <authorList>
            <person name="Kijpornyongpan T."/>
            <person name="Mondo S.J."/>
            <person name="Barry K."/>
            <person name="Sandor L."/>
            <person name="Lee J."/>
            <person name="Lipzen A."/>
            <person name="Pangilinan J."/>
            <person name="LaButti K."/>
            <person name="Hainaut M."/>
            <person name="Henrissat B."/>
            <person name="Grigoriev I.V."/>
            <person name="Spatafora J.W."/>
            <person name="Aime M.C."/>
        </authorList>
    </citation>
    <scope>NUCLEOTIDE SEQUENCE [LARGE SCALE GENOMIC DNA]</scope>
    <source>
        <strain evidence="4 5">MCA 4198</strain>
    </source>
</reference>
<sequence length="635" mass="68907">MVFGLTAVAAMAILAAANGAQAAPAAANPLSNIKHIVLFMQENRAFDHYFGTMAGVRGFKDPNVVISQNTKKDAFHQQVDSTVTPKPPAGVTELQPWWINAAGGDSLDRYQCMLAGSNGWQQNHAAWNKGNIDRWALNNTGYSLGYYTRNDLPFHYALADAFTIGDAYHESVIAATNPNRVSWGSGTNGISQHKAGLGGPVVDNNDSPGCETSPDGSQYSCYPFKWKTVPEYLQGAGISFFSYQNQDNFGDNPFAYFEQYQTAPKNSSLVTNANSFAGLQKFYDDAKAGTLPEVSYIVGPTDLSEHPPYGPLDGAWLQQQVVNAVLNGKNYDSTALIISYDETGGWGDHVMSPHPPTSETDEYMIDPFNPSLGNQPNGPGFRLPFTIVSPWTRSGGVFTETSAHESQILFLEQWAQAVGKPFTSKEITSWRRSQLSDLTRAFDFSKSDTSKPTLPTIRQASQDANGQYNGASVCQKKYGNVQPTIPYSNTQAGPTVEKGFKQIRGTPTEGRYLTIESDQGTALSYDSKATKLGVSQAKSDHSDPLTRFVLHAASPDANNQVFTLSTASSDPIKYIASDLSLTDASKAGKFKLQDQANGKGYLITETSSNKPVNIQKDKASLSATPPKIEIFSVTF</sequence>